<dbReference type="OrthoDB" id="25592at2759"/>
<dbReference type="SMART" id="SM00220">
    <property type="entry name" value="S_TKc"/>
    <property type="match status" value="1"/>
</dbReference>
<evidence type="ECO:0000313" key="4">
    <source>
        <dbReference type="Proteomes" id="UP000467841"/>
    </source>
</evidence>
<keyword evidence="4" id="KW-1185">Reference proteome</keyword>
<dbReference type="Gene3D" id="1.10.510.10">
    <property type="entry name" value="Transferase(Phosphotransferase) domain 1"/>
    <property type="match status" value="1"/>
</dbReference>
<sequence>MQPSMEFMKSLGKGSYGSVDLIKFTNPDGSNPYYQAVKSSTAHDYEYLFKEFKILSKLRDSPSIVRTFGTSLSRGVNDYGVRVYKMSMEYAAAGSLTSFMEKTRSLPDSLIRDFTRMILQGLVSVHSHGYVHCDLKPENLLVFPVHEYDEEDGGGWRVSYDLKISDFGMATEVGEKKSEFWEFDSPYLGTALYMSPESVHDGIAEKALDLWSLGCVVLEMYTGEPPWAFQESEELLPVLLNGNAPEIPESVPWDARQFLQTCFARNPEERGSASELLYHPFLRNVSDQRKAKVRVIGSGGKRTSVVVLKSKDFTKKALRVKIIPPKAPEFKKIINRPLRLKIIPPKPRGCNLVPVQ</sequence>
<accession>A0A6D2KR35</accession>
<dbReference type="InterPro" id="IPR000719">
    <property type="entry name" value="Prot_kinase_dom"/>
</dbReference>
<evidence type="ECO:0000259" key="1">
    <source>
        <dbReference type="PROSITE" id="PS50011"/>
    </source>
</evidence>
<dbReference type="EMBL" id="CACVBM020001553">
    <property type="protein sequence ID" value="CAA7053964.1"/>
    <property type="molecule type" value="Genomic_DNA"/>
</dbReference>
<dbReference type="Gene3D" id="3.30.200.20">
    <property type="entry name" value="Phosphorylase Kinase, domain 1"/>
    <property type="match status" value="1"/>
</dbReference>
<reference evidence="3 4" key="1">
    <citation type="submission" date="2020-01" db="EMBL/GenBank/DDBJ databases">
        <authorList>
            <person name="Mishra B."/>
        </authorList>
    </citation>
    <scope>NUCLEOTIDE SEQUENCE [LARGE SCALE GENOMIC DNA]</scope>
</reference>
<dbReference type="GO" id="GO:0007165">
    <property type="term" value="P:signal transduction"/>
    <property type="evidence" value="ECO:0007669"/>
    <property type="project" value="TreeGrafter"/>
</dbReference>
<dbReference type="InterPro" id="IPR011009">
    <property type="entry name" value="Kinase-like_dom_sf"/>
</dbReference>
<dbReference type="EMBL" id="CACVBM020001673">
    <property type="protein sequence ID" value="CAA7057078.1"/>
    <property type="molecule type" value="Genomic_DNA"/>
</dbReference>
<dbReference type="PROSITE" id="PS00108">
    <property type="entry name" value="PROTEIN_KINASE_ST"/>
    <property type="match status" value="1"/>
</dbReference>
<dbReference type="GO" id="GO:0004672">
    <property type="term" value="F:protein kinase activity"/>
    <property type="evidence" value="ECO:0007669"/>
    <property type="project" value="InterPro"/>
</dbReference>
<protein>
    <recommendedName>
        <fullName evidence="1">Protein kinase domain-containing protein</fullName>
    </recommendedName>
</protein>
<dbReference type="GO" id="GO:0005524">
    <property type="term" value="F:ATP binding"/>
    <property type="evidence" value="ECO:0007669"/>
    <property type="project" value="InterPro"/>
</dbReference>
<dbReference type="PANTHER" id="PTHR48011">
    <property type="entry name" value="CCR4-NOT TRANSCRIPTIONAL COMPLEX SUBUNIT CAF120-RELATED"/>
    <property type="match status" value="1"/>
</dbReference>
<dbReference type="InterPro" id="IPR052751">
    <property type="entry name" value="Plant_MAPKKK"/>
</dbReference>
<dbReference type="Proteomes" id="UP000467841">
    <property type="component" value="Unassembled WGS sequence"/>
</dbReference>
<gene>
    <name evidence="2" type="ORF">MERR_LOCUS41200</name>
    <name evidence="3" type="ORF">MERR_LOCUS44314</name>
</gene>
<dbReference type="AlphaFoldDB" id="A0A6D2KR35"/>
<proteinExistence type="predicted"/>
<feature type="domain" description="Protein kinase" evidence="1">
    <location>
        <begin position="5"/>
        <end position="282"/>
    </location>
</feature>
<name>A0A6D2KR35_9BRAS</name>
<dbReference type="SUPFAM" id="SSF56112">
    <property type="entry name" value="Protein kinase-like (PK-like)"/>
    <property type="match status" value="1"/>
</dbReference>
<dbReference type="PROSITE" id="PS50011">
    <property type="entry name" value="PROTEIN_KINASE_DOM"/>
    <property type="match status" value="1"/>
</dbReference>
<evidence type="ECO:0000313" key="2">
    <source>
        <dbReference type="EMBL" id="CAA7053964.1"/>
    </source>
</evidence>
<dbReference type="InterPro" id="IPR008271">
    <property type="entry name" value="Ser/Thr_kinase_AS"/>
</dbReference>
<dbReference type="Pfam" id="PF00069">
    <property type="entry name" value="Pkinase"/>
    <property type="match status" value="1"/>
</dbReference>
<organism evidence="3 4">
    <name type="scientific">Microthlaspi erraticum</name>
    <dbReference type="NCBI Taxonomy" id="1685480"/>
    <lineage>
        <taxon>Eukaryota</taxon>
        <taxon>Viridiplantae</taxon>
        <taxon>Streptophyta</taxon>
        <taxon>Embryophyta</taxon>
        <taxon>Tracheophyta</taxon>
        <taxon>Spermatophyta</taxon>
        <taxon>Magnoliopsida</taxon>
        <taxon>eudicotyledons</taxon>
        <taxon>Gunneridae</taxon>
        <taxon>Pentapetalae</taxon>
        <taxon>rosids</taxon>
        <taxon>malvids</taxon>
        <taxon>Brassicales</taxon>
        <taxon>Brassicaceae</taxon>
        <taxon>Coluteocarpeae</taxon>
        <taxon>Microthlaspi</taxon>
    </lineage>
</organism>
<dbReference type="PANTHER" id="PTHR48011:SF51">
    <property type="entry name" value="PROTEIN KINASE SUPERFAMILY PROTEIN"/>
    <property type="match status" value="1"/>
</dbReference>
<evidence type="ECO:0000313" key="3">
    <source>
        <dbReference type="EMBL" id="CAA7057078.1"/>
    </source>
</evidence>